<dbReference type="InterPro" id="IPR036936">
    <property type="entry name" value="CRIB_dom_sf"/>
</dbReference>
<evidence type="ECO:0000313" key="7">
    <source>
        <dbReference type="WBParaSite" id="MCU_003997-RB"/>
    </source>
</evidence>
<accession>A0A5K3F0P5</accession>
<dbReference type="SUPFAM" id="SSF50729">
    <property type="entry name" value="PH domain-like"/>
    <property type="match status" value="1"/>
</dbReference>
<organism evidence="7">
    <name type="scientific">Mesocestoides corti</name>
    <name type="common">Flatworm</name>
    <dbReference type="NCBI Taxonomy" id="53468"/>
    <lineage>
        <taxon>Eukaryota</taxon>
        <taxon>Metazoa</taxon>
        <taxon>Spiralia</taxon>
        <taxon>Lophotrochozoa</taxon>
        <taxon>Platyhelminthes</taxon>
        <taxon>Cestoda</taxon>
        <taxon>Eucestoda</taxon>
        <taxon>Cyclophyllidea</taxon>
        <taxon>Mesocestoididae</taxon>
        <taxon>Mesocestoides</taxon>
    </lineage>
</organism>
<dbReference type="GO" id="GO:0005856">
    <property type="term" value="C:cytoskeleton"/>
    <property type="evidence" value="ECO:0007669"/>
    <property type="project" value="UniProtKB-SubCell"/>
</dbReference>
<dbReference type="Gene3D" id="2.30.29.30">
    <property type="entry name" value="Pleckstrin-homology domain (PH domain)/Phosphotyrosine-binding domain (PTB)"/>
    <property type="match status" value="1"/>
</dbReference>
<evidence type="ECO:0000256" key="3">
    <source>
        <dbReference type="ARBA" id="ARBA00022553"/>
    </source>
</evidence>
<dbReference type="Gene3D" id="3.90.810.10">
    <property type="entry name" value="CRIB domain"/>
    <property type="match status" value="1"/>
</dbReference>
<dbReference type="Pfam" id="PF00568">
    <property type="entry name" value="WH1"/>
    <property type="match status" value="1"/>
</dbReference>
<feature type="domain" description="WH1" evidence="6">
    <location>
        <begin position="18"/>
        <end position="125"/>
    </location>
</feature>
<keyword evidence="4" id="KW-0206">Cytoskeleton</keyword>
<feature type="compositionally biased region" description="Polar residues" evidence="5">
    <location>
        <begin position="295"/>
        <end position="308"/>
    </location>
</feature>
<dbReference type="GO" id="GO:0007015">
    <property type="term" value="P:actin filament organization"/>
    <property type="evidence" value="ECO:0007669"/>
    <property type="project" value="InterPro"/>
</dbReference>
<evidence type="ECO:0000256" key="4">
    <source>
        <dbReference type="ARBA" id="ARBA00023212"/>
    </source>
</evidence>
<evidence type="ECO:0000259" key="6">
    <source>
        <dbReference type="PROSITE" id="PS50229"/>
    </source>
</evidence>
<feature type="compositionally biased region" description="Pro residues" evidence="5">
    <location>
        <begin position="267"/>
        <end position="280"/>
    </location>
</feature>
<dbReference type="InterPro" id="IPR011026">
    <property type="entry name" value="WAS_C"/>
</dbReference>
<dbReference type="AlphaFoldDB" id="A0A5K3F0P5"/>
<reference evidence="7" key="1">
    <citation type="submission" date="2019-11" db="UniProtKB">
        <authorList>
            <consortium name="WormBaseParasite"/>
        </authorList>
    </citation>
    <scope>IDENTIFICATION</scope>
</reference>
<feature type="region of interest" description="Disordered" evidence="5">
    <location>
        <begin position="260"/>
        <end position="327"/>
    </location>
</feature>
<dbReference type="InterPro" id="IPR011993">
    <property type="entry name" value="PH-like_dom_sf"/>
</dbReference>
<evidence type="ECO:0000256" key="2">
    <source>
        <dbReference type="ARBA" id="ARBA00022490"/>
    </source>
</evidence>
<evidence type="ECO:0000256" key="1">
    <source>
        <dbReference type="ARBA" id="ARBA00004245"/>
    </source>
</evidence>
<dbReference type="PROSITE" id="PS50229">
    <property type="entry name" value="WH1"/>
    <property type="match status" value="1"/>
</dbReference>
<comment type="subcellular location">
    <subcellularLocation>
        <location evidence="1">Cytoplasm</location>
        <location evidence="1">Cytoskeleton</location>
    </subcellularLocation>
</comment>
<proteinExistence type="predicted"/>
<dbReference type="SMART" id="SM00461">
    <property type="entry name" value="WH1"/>
    <property type="match status" value="1"/>
</dbReference>
<evidence type="ECO:0000256" key="5">
    <source>
        <dbReference type="SAM" id="MobiDB-lite"/>
    </source>
</evidence>
<sequence>MNISKLLSKSEQQYVQNLIPPNNNARSVCVARLYYGQKGQWKLQSSGIVTLEKQADSGNVAIRFYDWEGGRVVNTTNLYLEMQYHVQTAKFHTFAGESGPVGLAFADSREAEAYYCSLKYELSSPSGGGRINNKPPGQGKTKFTGLARRAIMKVQGKVEKVLNRNENDSNNVNVAFHGFKHVQHVGLDSNGEELKIQARDEEVAAQLLALLGIKVESKEDMNIVYNVIQSHGSNEVRQALDARRDRQDSHNYQSANEVSLIPSQNGPVPPPPPPPPPPPSLAAAPQSAEAGRESLLNSITQFKSTMLKPTQPVARRDPSPVKEPDLVDSIGKVLMEVLSNRRKHLSDSEDEF</sequence>
<keyword evidence="2" id="KW-0963">Cytoplasm</keyword>
<feature type="compositionally biased region" description="Basic and acidic residues" evidence="5">
    <location>
        <begin position="314"/>
        <end position="325"/>
    </location>
</feature>
<protein>
    <submittedName>
        <fullName evidence="7">WH1 domain-containing protein</fullName>
    </submittedName>
</protein>
<keyword evidence="3" id="KW-0597">Phosphoprotein</keyword>
<dbReference type="SUPFAM" id="SSF47912">
    <property type="entry name" value="Wiscott-Aldrich syndrome protein, WASP, C-terminal domain"/>
    <property type="match status" value="1"/>
</dbReference>
<name>A0A5K3F0P5_MESCO</name>
<dbReference type="InterPro" id="IPR000697">
    <property type="entry name" value="WH1/EVH1_dom"/>
</dbReference>
<dbReference type="WBParaSite" id="MCU_003997-RB">
    <property type="protein sequence ID" value="MCU_003997-RB"/>
    <property type="gene ID" value="MCU_003997"/>
</dbReference>